<dbReference type="PANTHER" id="PTHR41878:SF1">
    <property type="entry name" value="TNPR PROTEIN"/>
    <property type="match status" value="1"/>
</dbReference>
<dbReference type="Gene3D" id="3.10.290.30">
    <property type="entry name" value="MM3350-like"/>
    <property type="match status" value="1"/>
</dbReference>
<proteinExistence type="predicted"/>
<dbReference type="EMBL" id="CP126114">
    <property type="protein sequence ID" value="WHY87043.1"/>
    <property type="molecule type" value="Genomic_DNA"/>
</dbReference>
<dbReference type="SUPFAM" id="SSF159941">
    <property type="entry name" value="MM3350-like"/>
    <property type="match status" value="1"/>
</dbReference>
<dbReference type="Proteomes" id="UP001178288">
    <property type="component" value="Chromosome"/>
</dbReference>
<dbReference type="PANTHER" id="PTHR41878">
    <property type="entry name" value="LEXA REPRESSOR-RELATED"/>
    <property type="match status" value="1"/>
</dbReference>
<dbReference type="AlphaFoldDB" id="A0AA95SDE8"/>
<dbReference type="RefSeq" id="WP_156482422.1">
    <property type="nucleotide sequence ID" value="NZ_CP126114.1"/>
</dbReference>
<dbReference type="InterPro" id="IPR012912">
    <property type="entry name" value="Plasmid_pRiA4b_Orf3-like"/>
</dbReference>
<evidence type="ECO:0000259" key="1">
    <source>
        <dbReference type="Pfam" id="PF07929"/>
    </source>
</evidence>
<name>A0AA95SDE8_9BACI</name>
<evidence type="ECO:0000313" key="2">
    <source>
        <dbReference type="EMBL" id="WHY87043.1"/>
    </source>
</evidence>
<reference evidence="2" key="1">
    <citation type="submission" date="2023-05" db="EMBL/GenBank/DDBJ databases">
        <title>Comparative genomics of Bacillaceae isolates and their secondary metabolite potential.</title>
        <authorList>
            <person name="Song L."/>
            <person name="Nielsen L.J."/>
            <person name="Mohite O."/>
            <person name="Xu X."/>
            <person name="Weber T."/>
            <person name="Kovacs A.T."/>
        </authorList>
    </citation>
    <scope>NUCLEOTIDE SEQUENCE</scope>
    <source>
        <strain evidence="2">XLM17</strain>
    </source>
</reference>
<feature type="domain" description="Plasmid pRiA4b Orf3-like" evidence="1">
    <location>
        <begin position="362"/>
        <end position="483"/>
    </location>
</feature>
<dbReference type="Pfam" id="PF07929">
    <property type="entry name" value="PRiA4_ORF3"/>
    <property type="match status" value="1"/>
</dbReference>
<protein>
    <submittedName>
        <fullName evidence="2">Plasmid pRiA4b ORF-3 family protein</fullName>
    </submittedName>
</protein>
<dbReference type="KEGG" id="nnv:QNH39_04040"/>
<dbReference type="InterPro" id="IPR024047">
    <property type="entry name" value="MM3350-like_sf"/>
</dbReference>
<keyword evidence="3" id="KW-1185">Reference proteome</keyword>
<accession>A0AA95SDE8</accession>
<gene>
    <name evidence="2" type="ORF">QNH39_04040</name>
</gene>
<sequence length="487" mass="57251">MKKVEISLNRKKNATQLSFEEIVSATETKPLDKTKEATGNYSELESVNPASSETFPTSLVRDFDVFLDFIENHSVLLTKTKEYISRKYLHVLNERLSVQNEAATSYTEQDYYPYIHFFYFLSISGGLLEKSPATAGKIQLVVSERIRLYKELEDIEKYFFLLETFWVDVNWARLLDTHFYKLALPIQEVLAAFSAEQPKRHIFIGNNETIAEKNLAHRLYNLNHLQLYFEWIGFWKCEADQERINDYFRKNWYFAKSIALTSFGARMFPILLLERNLNIWNTAMRRENGEINPIPGTKLEDMMFGDVPQEIVDALYDVMDEDQSSQPFFQPFVDLFPNGEIKRTLPRNKKKFVDGIYTFKVSIAKTVWRKVVLSGKHTMDHLHEIILDSFNFDNDHLYSFFMDGKRWSDDCIVSPQDDYGHPNADKIQIGEVGFRSKQRFLFLYDYGDVWTFIVEVEHIDEMDSTAFRPYVKEGKGKPPEQYGYYEF</sequence>
<organism evidence="2 3">
    <name type="scientific">Neobacillus novalis</name>
    <dbReference type="NCBI Taxonomy" id="220687"/>
    <lineage>
        <taxon>Bacteria</taxon>
        <taxon>Bacillati</taxon>
        <taxon>Bacillota</taxon>
        <taxon>Bacilli</taxon>
        <taxon>Bacillales</taxon>
        <taxon>Bacillaceae</taxon>
        <taxon>Neobacillus</taxon>
    </lineage>
</organism>
<evidence type="ECO:0000313" key="3">
    <source>
        <dbReference type="Proteomes" id="UP001178288"/>
    </source>
</evidence>